<dbReference type="Pfam" id="PF01963">
    <property type="entry name" value="TraB_PrgY_gumN"/>
    <property type="match status" value="1"/>
</dbReference>
<reference evidence="2 3" key="1">
    <citation type="submission" date="2019-03" db="EMBL/GenBank/DDBJ databases">
        <title>Jiella endophytica sp. nov., a novel endophytic bacterium isolated from root of Ficus microcarpa Linn. f.</title>
        <authorList>
            <person name="Tuo L."/>
        </authorList>
    </citation>
    <scope>NUCLEOTIDE SEQUENCE [LARGE SCALE GENOMIC DNA]</scope>
    <source>
        <strain evidence="2 3">CBS5Q-3</strain>
    </source>
</reference>
<evidence type="ECO:0000313" key="2">
    <source>
        <dbReference type="EMBL" id="TFF17673.1"/>
    </source>
</evidence>
<feature type="compositionally biased region" description="Low complexity" evidence="1">
    <location>
        <begin position="1"/>
        <end position="12"/>
    </location>
</feature>
<dbReference type="CDD" id="cd14789">
    <property type="entry name" value="Tiki"/>
    <property type="match status" value="1"/>
</dbReference>
<dbReference type="Proteomes" id="UP000298179">
    <property type="component" value="Unassembled WGS sequence"/>
</dbReference>
<feature type="compositionally biased region" description="Basic and acidic residues" evidence="1">
    <location>
        <begin position="427"/>
        <end position="438"/>
    </location>
</feature>
<feature type="compositionally biased region" description="Low complexity" evidence="1">
    <location>
        <begin position="398"/>
        <end position="409"/>
    </location>
</feature>
<name>A0A4Y8R9G8_9HYPH</name>
<feature type="region of interest" description="Disordered" evidence="1">
    <location>
        <begin position="1"/>
        <end position="20"/>
    </location>
</feature>
<dbReference type="OrthoDB" id="9806326at2"/>
<dbReference type="InterPro" id="IPR002816">
    <property type="entry name" value="TraB/PrgY/GumN_fam"/>
</dbReference>
<dbReference type="PANTHER" id="PTHR40590:SF1">
    <property type="entry name" value="CYTOPLASMIC PROTEIN"/>
    <property type="match status" value="1"/>
</dbReference>
<evidence type="ECO:0008006" key="4">
    <source>
        <dbReference type="Google" id="ProtNLM"/>
    </source>
</evidence>
<comment type="caution">
    <text evidence="2">The sequence shown here is derived from an EMBL/GenBank/DDBJ whole genome shotgun (WGS) entry which is preliminary data.</text>
</comment>
<sequence length="438" mass="46500">MPIRGPGAAADGAGSGKQRPGALKVCRRFWPCGRCRRCVRTRPLILSFPAPARRLLRSAPALLALVAMTAATLLAPSPSLAAAAGCRGESFLPELRAAGKMEAVTAAAAKVVNGEGRFYRIDKEGLEPSYLLGTMHLGDPRILRLPAPVETAFEESDRLVIETTDILDQMKLAGAIFADPSLTTLPDGQTLDDYLDPAEKAALERMLSAKGVPLQAVERLQPWFLSSGFMLPACLTQAEGGVPVVLDTRLAVLAREDEKPVEGLETAIEQLKTMAAIPIKEQMDGFVAMLSAEDKLEDVFETMIELYLGEHVSSIIPAIEAAVPEGGMMVGAGEGYNSFEEKVITDRNLRMAERLGPYLSQGSTFVAVGALHLPGEKGLVALLRERGYRLTRVPAPPVAVKSAAPATPADKGSQPADGESDATAAGDHPETQAGDTKK</sequence>
<accession>A0A4Y8R9G8</accession>
<evidence type="ECO:0000256" key="1">
    <source>
        <dbReference type="SAM" id="MobiDB-lite"/>
    </source>
</evidence>
<evidence type="ECO:0000313" key="3">
    <source>
        <dbReference type="Proteomes" id="UP000298179"/>
    </source>
</evidence>
<feature type="region of interest" description="Disordered" evidence="1">
    <location>
        <begin position="397"/>
        <end position="438"/>
    </location>
</feature>
<keyword evidence="3" id="KW-1185">Reference proteome</keyword>
<gene>
    <name evidence="2" type="ORF">E3C22_23740</name>
</gene>
<dbReference type="AlphaFoldDB" id="A0A4Y8R9G8"/>
<dbReference type="InterPro" id="IPR047111">
    <property type="entry name" value="YbaP-like"/>
</dbReference>
<dbReference type="EMBL" id="SOZD01000016">
    <property type="protein sequence ID" value="TFF17673.1"/>
    <property type="molecule type" value="Genomic_DNA"/>
</dbReference>
<proteinExistence type="predicted"/>
<protein>
    <recommendedName>
        <fullName evidence="4">Polysaccharide biosynthesis protein GumN</fullName>
    </recommendedName>
</protein>
<organism evidence="2 3">
    <name type="scientific">Jiella endophytica</name>
    <dbReference type="NCBI Taxonomy" id="2558362"/>
    <lineage>
        <taxon>Bacteria</taxon>
        <taxon>Pseudomonadati</taxon>
        <taxon>Pseudomonadota</taxon>
        <taxon>Alphaproteobacteria</taxon>
        <taxon>Hyphomicrobiales</taxon>
        <taxon>Aurantimonadaceae</taxon>
        <taxon>Jiella</taxon>
    </lineage>
</organism>
<dbReference type="PANTHER" id="PTHR40590">
    <property type="entry name" value="CYTOPLASMIC PROTEIN-RELATED"/>
    <property type="match status" value="1"/>
</dbReference>